<dbReference type="Proteomes" id="UP000005950">
    <property type="component" value="Unassembled WGS sequence"/>
</dbReference>
<keyword evidence="4 9" id="KW-0645">Protease</keyword>
<reference evidence="11 12" key="2">
    <citation type="submission" date="2009-02" db="EMBL/GenBank/DDBJ databases">
        <title>Draft genome sequence of Holdemania filiformis DSM 12042.</title>
        <authorList>
            <person name="Sudarsanam P."/>
            <person name="Ley R."/>
            <person name="Guruge J."/>
            <person name="Turnbaugh P.J."/>
            <person name="Mahowald M."/>
            <person name="Liep D."/>
            <person name="Gordon J."/>
        </authorList>
    </citation>
    <scope>NUCLEOTIDE SEQUENCE [LARGE SCALE GENOMIC DNA]</scope>
    <source>
        <strain evidence="11 12">DSM 12042</strain>
    </source>
</reference>
<dbReference type="PANTHER" id="PTHR28570">
    <property type="entry name" value="ASPARTYL AMINOPEPTIDASE"/>
    <property type="match status" value="1"/>
</dbReference>
<dbReference type="EC" id="3.4.11.-" evidence="10"/>
<accession>B9Y3U2</accession>
<dbReference type="eggNOG" id="COG1362">
    <property type="taxonomic scope" value="Bacteria"/>
</dbReference>
<dbReference type="PRINTS" id="PR00932">
    <property type="entry name" value="AMINO1PTASE"/>
</dbReference>
<dbReference type="InterPro" id="IPR023358">
    <property type="entry name" value="Peptidase_M18_dom2"/>
</dbReference>
<dbReference type="SUPFAM" id="SSF101821">
    <property type="entry name" value="Aminopeptidase/glucanase lid domain"/>
    <property type="match status" value="1"/>
</dbReference>
<comment type="similarity">
    <text evidence="2 9">Belongs to the peptidase M18 family.</text>
</comment>
<gene>
    <name evidence="11" type="ORF">HOLDEFILI_00472</name>
</gene>
<keyword evidence="6 9" id="KW-0378">Hydrolase</keyword>
<dbReference type="PANTHER" id="PTHR28570:SF2">
    <property type="entry name" value="M18 FAMILY AMINOPEPTIDASE 1-RELATED"/>
    <property type="match status" value="1"/>
</dbReference>
<dbReference type="SUPFAM" id="SSF53187">
    <property type="entry name" value="Zn-dependent exopeptidases"/>
    <property type="match status" value="1"/>
</dbReference>
<dbReference type="Gene3D" id="2.30.250.10">
    <property type="entry name" value="Aminopeptidase i, Domain 2"/>
    <property type="match status" value="1"/>
</dbReference>
<dbReference type="Gene3D" id="3.40.630.10">
    <property type="entry name" value="Zn peptidases"/>
    <property type="match status" value="1"/>
</dbReference>
<dbReference type="STRING" id="545696.HOLDEFILI_00472"/>
<dbReference type="NCBIfam" id="NF002600">
    <property type="entry name" value="PRK02256.1"/>
    <property type="match status" value="1"/>
</dbReference>
<evidence type="ECO:0000313" key="11">
    <source>
        <dbReference type="EMBL" id="EEF69333.1"/>
    </source>
</evidence>
<keyword evidence="8 9" id="KW-0482">Metalloprotease</keyword>
<dbReference type="FunFam" id="2.30.250.10:FF:000006">
    <property type="entry name" value="Probable M18 family aminopeptidase 1"/>
    <property type="match status" value="1"/>
</dbReference>
<sequence>MIFKFSARESSSFSESFLINDILSIILTNVNVRKPGFLLVSCGSLFIIIHRRVLSIMKTVWNKTQGEQREALFAFNEAYKHFISVCKTERECVRETVRLAEDNGYRDLNEVLAAGAKIQAGDKLYAVNKDKDIALFVIGSEPLEAGMNIVGAHIDSPRLDLKQHPIYEDQGLTLLDTHYYGGIKKYQWVAHPMALHGVVFKKDGTRIELNIGEDENDPVVGISDLLVHLSADQMQKTGAKVVEGEDLNVLVGSIPAEGGEEEKEPVKKAILALLKEKYNIEEDDFLSAEIEVVPAGKARDYGLDRSLVLGYGHDDRVCAYTSALATFAMENPQRTSVCLLVDKEEVGSNGASGMHSHFFENTVAEILNAMGDYSELKVRRALQNSKMLSSDVSAGYDPNYPSVNEMKNTAFLGKGIVFNKYTGSRGKSGCNDANPEFIAELRRIMDEEDVMFQTAELGRVDQGGGGTIAYILANYNMEVIDAGIAVQNMHAPWEIVSKADVYEAYRAYVAFLKKA</sequence>
<dbReference type="GO" id="GO:0006508">
    <property type="term" value="P:proteolysis"/>
    <property type="evidence" value="ECO:0007669"/>
    <property type="project" value="UniProtKB-KW"/>
</dbReference>
<evidence type="ECO:0000256" key="1">
    <source>
        <dbReference type="ARBA" id="ARBA00001947"/>
    </source>
</evidence>
<dbReference type="GO" id="GO:0005737">
    <property type="term" value="C:cytoplasm"/>
    <property type="evidence" value="ECO:0007669"/>
    <property type="project" value="UniProtKB-ARBA"/>
</dbReference>
<evidence type="ECO:0000313" key="12">
    <source>
        <dbReference type="Proteomes" id="UP000005950"/>
    </source>
</evidence>
<evidence type="ECO:0000256" key="5">
    <source>
        <dbReference type="ARBA" id="ARBA00022723"/>
    </source>
</evidence>
<dbReference type="GO" id="GO:0008270">
    <property type="term" value="F:zinc ion binding"/>
    <property type="evidence" value="ECO:0007669"/>
    <property type="project" value="InterPro"/>
</dbReference>
<keyword evidence="5 9" id="KW-0479">Metal-binding</keyword>
<name>B9Y3U2_9FIRM</name>
<dbReference type="AlphaFoldDB" id="B9Y3U2"/>
<evidence type="ECO:0000256" key="6">
    <source>
        <dbReference type="ARBA" id="ARBA00022801"/>
    </source>
</evidence>
<dbReference type="HOGENOM" id="CLU_590123_0_0_9"/>
<evidence type="ECO:0000256" key="7">
    <source>
        <dbReference type="ARBA" id="ARBA00022833"/>
    </source>
</evidence>
<evidence type="ECO:0000256" key="10">
    <source>
        <dbReference type="RuleBase" id="RU004387"/>
    </source>
</evidence>
<protein>
    <recommendedName>
        <fullName evidence="10">M18 family aminopeptidase</fullName>
        <ecNumber evidence="10">3.4.11.-</ecNumber>
    </recommendedName>
</protein>
<dbReference type="EMBL" id="ACCF01000031">
    <property type="protein sequence ID" value="EEF69333.1"/>
    <property type="molecule type" value="Genomic_DNA"/>
</dbReference>
<organism evidence="11 12">
    <name type="scientific">Holdemania filiformis DSM 12042</name>
    <dbReference type="NCBI Taxonomy" id="545696"/>
    <lineage>
        <taxon>Bacteria</taxon>
        <taxon>Bacillati</taxon>
        <taxon>Bacillota</taxon>
        <taxon>Erysipelotrichia</taxon>
        <taxon>Erysipelotrichales</taxon>
        <taxon>Erysipelotrichaceae</taxon>
        <taxon>Holdemania</taxon>
    </lineage>
</organism>
<evidence type="ECO:0000256" key="3">
    <source>
        <dbReference type="ARBA" id="ARBA00022438"/>
    </source>
</evidence>
<dbReference type="CDD" id="cd05659">
    <property type="entry name" value="M18_API"/>
    <property type="match status" value="1"/>
</dbReference>
<keyword evidence="7 9" id="KW-0862">Zinc</keyword>
<evidence type="ECO:0000256" key="2">
    <source>
        <dbReference type="ARBA" id="ARBA00008290"/>
    </source>
</evidence>
<dbReference type="GO" id="GO:0008237">
    <property type="term" value="F:metallopeptidase activity"/>
    <property type="evidence" value="ECO:0007669"/>
    <property type="project" value="UniProtKB-KW"/>
</dbReference>
<reference evidence="11 12" key="1">
    <citation type="submission" date="2008-12" db="EMBL/GenBank/DDBJ databases">
        <authorList>
            <person name="Fulton L."/>
            <person name="Clifton S."/>
            <person name="Fulton B."/>
            <person name="Xu J."/>
            <person name="Minx P."/>
            <person name="Pepin K.H."/>
            <person name="Johnson M."/>
            <person name="Bhonagiri V."/>
            <person name="Nash W.E."/>
            <person name="Mardis E.R."/>
            <person name="Wilson R.K."/>
        </authorList>
    </citation>
    <scope>NUCLEOTIDE SEQUENCE [LARGE SCALE GENOMIC DNA]</scope>
    <source>
        <strain evidence="11 12">DSM 12042</strain>
    </source>
</reference>
<keyword evidence="3 9" id="KW-0031">Aminopeptidase</keyword>
<proteinExistence type="inferred from homology"/>
<dbReference type="Pfam" id="PF02127">
    <property type="entry name" value="Peptidase_M18"/>
    <property type="match status" value="1"/>
</dbReference>
<comment type="cofactor">
    <cofactor evidence="1 10">
        <name>Zn(2+)</name>
        <dbReference type="ChEBI" id="CHEBI:29105"/>
    </cofactor>
</comment>
<evidence type="ECO:0000256" key="9">
    <source>
        <dbReference type="RuleBase" id="RU004386"/>
    </source>
</evidence>
<dbReference type="InterPro" id="IPR001948">
    <property type="entry name" value="Peptidase_M18"/>
</dbReference>
<comment type="caution">
    <text evidence="11">The sequence shown here is derived from an EMBL/GenBank/DDBJ whole genome shotgun (WGS) entry which is preliminary data.</text>
</comment>
<dbReference type="GO" id="GO:0004177">
    <property type="term" value="F:aminopeptidase activity"/>
    <property type="evidence" value="ECO:0007669"/>
    <property type="project" value="UniProtKB-KW"/>
</dbReference>
<evidence type="ECO:0000256" key="4">
    <source>
        <dbReference type="ARBA" id="ARBA00022670"/>
    </source>
</evidence>
<evidence type="ECO:0000256" key="8">
    <source>
        <dbReference type="ARBA" id="ARBA00023049"/>
    </source>
</evidence>